<evidence type="ECO:0000313" key="4">
    <source>
        <dbReference type="Proteomes" id="UP000816034"/>
    </source>
</evidence>
<dbReference type="Gene3D" id="3.40.630.10">
    <property type="entry name" value="Zn peptidases"/>
    <property type="match status" value="1"/>
</dbReference>
<feature type="chain" id="PRO_5041682374" description="DUF2817 domain-containing protein" evidence="2">
    <location>
        <begin position="18"/>
        <end position="458"/>
    </location>
</feature>
<reference evidence="3 4" key="1">
    <citation type="journal article" date="2018" name="BMC Genomics">
        <title>The genome of Naegleria lovaniensis, the basis for a comparative approach to unravel pathogenicity factors of the human pathogenic amoeba N. fowleri.</title>
        <authorList>
            <person name="Liechti N."/>
            <person name="Schurch N."/>
            <person name="Bruggmann R."/>
            <person name="Wittwer M."/>
        </authorList>
    </citation>
    <scope>NUCLEOTIDE SEQUENCE [LARGE SCALE GENOMIC DNA]</scope>
    <source>
        <strain evidence="3 4">ATCC 30569</strain>
    </source>
</reference>
<evidence type="ECO:0000313" key="3">
    <source>
        <dbReference type="EMBL" id="KAG2374679.1"/>
    </source>
</evidence>
<keyword evidence="1" id="KW-0812">Transmembrane</keyword>
<dbReference type="InterPro" id="IPR021259">
    <property type="entry name" value="DUF2817"/>
</dbReference>
<dbReference type="AlphaFoldDB" id="A0AA88GG57"/>
<gene>
    <name evidence="3" type="ORF">C9374_010423</name>
</gene>
<comment type="caution">
    <text evidence="3">The sequence shown here is derived from an EMBL/GenBank/DDBJ whole genome shotgun (WGS) entry which is preliminary data.</text>
</comment>
<keyword evidence="1" id="KW-0472">Membrane</keyword>
<keyword evidence="4" id="KW-1185">Reference proteome</keyword>
<evidence type="ECO:0000256" key="1">
    <source>
        <dbReference type="SAM" id="Phobius"/>
    </source>
</evidence>
<dbReference type="Proteomes" id="UP000816034">
    <property type="component" value="Unassembled WGS sequence"/>
</dbReference>
<keyword evidence="1" id="KW-1133">Transmembrane helix</keyword>
<proteinExistence type="predicted"/>
<accession>A0AA88GG57</accession>
<evidence type="ECO:0008006" key="5">
    <source>
        <dbReference type="Google" id="ProtNLM"/>
    </source>
</evidence>
<evidence type="ECO:0000256" key="2">
    <source>
        <dbReference type="SAM" id="SignalP"/>
    </source>
</evidence>
<dbReference type="Pfam" id="PF10994">
    <property type="entry name" value="DUF2817"/>
    <property type="match status" value="1"/>
</dbReference>
<protein>
    <recommendedName>
        <fullName evidence="5">DUF2817 domain-containing protein</fullName>
    </recommendedName>
</protein>
<dbReference type="SUPFAM" id="SSF53187">
    <property type="entry name" value="Zn-dependent exopeptidases"/>
    <property type="match status" value="1"/>
</dbReference>
<name>A0AA88GG57_NAELO</name>
<sequence length="458" mass="51764">MTKSLFVLALMCSLATCILVGTSTHAAYTFNSVLDHFSSSYLESYLKFKQVCQAASGYAYSEYQLPYLKGVSGEDLFMSVCFQQDKATQLKNAAESNVFITYSGTHGVEGFMGSAVQISLIRNETSRGYILPTNTYALHIHMLNPYGASYFYKENENNVDLLKNINTHYKDFSSWNVSGNVILEQFIDSLNIPQIHLPQVAAQAQNAFMTMIQRYGMNGFTYASVVGQKTRPEGISYTGARDEWTTTTVQSILSTYVKSFSSPNLKRRRIVLVDIHTAVGAFGGIYAMYESNELEFAKMFLHPDSIHLNLFPNPPGHNPGYYLKEYSHLSEATSANVSILSSAWEVGTYPQDQFQNYLISQLNCRFYPNVPTSERPAQVCPYIYQQVREYFYPQSDDWKHWGFGNITEGMRTTLKGMETWRKTDGTNIVNASSSMLLISFQNMMAMFVLVVLTFVMTL</sequence>
<keyword evidence="2" id="KW-0732">Signal</keyword>
<organism evidence="3 4">
    <name type="scientific">Naegleria lovaniensis</name>
    <name type="common">Amoeba</name>
    <dbReference type="NCBI Taxonomy" id="51637"/>
    <lineage>
        <taxon>Eukaryota</taxon>
        <taxon>Discoba</taxon>
        <taxon>Heterolobosea</taxon>
        <taxon>Tetramitia</taxon>
        <taxon>Eutetramitia</taxon>
        <taxon>Vahlkampfiidae</taxon>
        <taxon>Naegleria</taxon>
    </lineage>
</organism>
<dbReference type="RefSeq" id="XP_044543853.1">
    <property type="nucleotide sequence ID" value="XM_044685966.1"/>
</dbReference>
<dbReference type="GeneID" id="68102877"/>
<dbReference type="EMBL" id="PYSW02000043">
    <property type="protein sequence ID" value="KAG2374679.1"/>
    <property type="molecule type" value="Genomic_DNA"/>
</dbReference>
<feature type="signal peptide" evidence="2">
    <location>
        <begin position="1"/>
        <end position="17"/>
    </location>
</feature>
<feature type="transmembrane region" description="Helical" evidence="1">
    <location>
        <begin position="435"/>
        <end position="455"/>
    </location>
</feature>